<dbReference type="EMBL" id="CP037939">
    <property type="protein sequence ID" value="QBR47477.1"/>
    <property type="molecule type" value="Genomic_DNA"/>
</dbReference>
<evidence type="ECO:0000313" key="2">
    <source>
        <dbReference type="Proteomes" id="UP000295756"/>
    </source>
</evidence>
<dbReference type="RefSeq" id="WP_013102327.1">
    <property type="nucleotide sequence ID" value="NZ_CP037939.1"/>
</dbReference>
<dbReference type="Gene3D" id="3.40.50.1820">
    <property type="entry name" value="alpha/beta hydrolase"/>
    <property type="match status" value="1"/>
</dbReference>
<dbReference type="Proteomes" id="UP000295756">
    <property type="component" value="Chromosome"/>
</dbReference>
<sequence length="108" mass="12792">MKWFVNTVAWSELGHRNWRHSAELKQASLVGQVTDKFPPTYITDGNAYAFQEQGMAFERRLKQLDIPVTSLFFNNDSQEITHEYQFNYQTVQAKSCYNDTRQFVLKYQ</sequence>
<keyword evidence="2" id="KW-1185">Reference proteome</keyword>
<dbReference type="InterPro" id="IPR029058">
    <property type="entry name" value="AB_hydrolase_fold"/>
</dbReference>
<evidence type="ECO:0000313" key="1">
    <source>
        <dbReference type="EMBL" id="QBR47477.1"/>
    </source>
</evidence>
<organism evidence="1 2">
    <name type="scientific">Leuconostoc kimchii</name>
    <dbReference type="NCBI Taxonomy" id="136609"/>
    <lineage>
        <taxon>Bacteria</taxon>
        <taxon>Bacillati</taxon>
        <taxon>Bacillota</taxon>
        <taxon>Bacilli</taxon>
        <taxon>Lactobacillales</taxon>
        <taxon>Lactobacillaceae</taxon>
        <taxon>Leuconostoc</taxon>
    </lineage>
</organism>
<reference evidence="1 2" key="1">
    <citation type="submission" date="2019-03" db="EMBL/GenBank/DDBJ databases">
        <title>Complete Genome Sequence of Leuconostoc kimchii strain NKJ218 Isolated from Homemade Kimchi.</title>
        <authorList>
            <person name="Jung J.Y."/>
            <person name="Jin H.M."/>
            <person name="Jung J.-W."/>
            <person name="Lee S.-Y."/>
            <person name="Ryu B.-G."/>
            <person name="Han S.-S."/>
            <person name="Kang H.K."/>
            <person name="Choi H.W."/>
            <person name="Chung E.J."/>
            <person name="Choi K.-M."/>
        </authorList>
    </citation>
    <scope>NUCLEOTIDE SEQUENCE [LARGE SCALE GENOMIC DNA]</scope>
    <source>
        <strain evidence="1 2">NKJ218</strain>
    </source>
</reference>
<proteinExistence type="predicted"/>
<name>A0ABX5SJD7_9LACO</name>
<gene>
    <name evidence="1" type="ORF">EW139_04835</name>
</gene>
<protein>
    <submittedName>
        <fullName evidence="1">Lipase</fullName>
    </submittedName>
</protein>
<accession>A0ABX5SJD7</accession>
<dbReference type="SUPFAM" id="SSF53474">
    <property type="entry name" value="alpha/beta-Hydrolases"/>
    <property type="match status" value="1"/>
</dbReference>